<protein>
    <submittedName>
        <fullName evidence="1">Uncharacterized protein</fullName>
    </submittedName>
</protein>
<gene>
    <name evidence="1" type="ORF">AGR4A_Lc1683</name>
</gene>
<reference evidence="1 2" key="1">
    <citation type="submission" date="2016-01" db="EMBL/GenBank/DDBJ databases">
        <authorList>
            <person name="Regsiter A."/>
            <person name="william w."/>
        </authorList>
    </citation>
    <scope>NUCLEOTIDE SEQUENCE [LARGE SCALE GENOMIC DNA]</scope>
    <source>
        <strain evidence="1 2">B6</strain>
    </source>
</reference>
<dbReference type="Proteomes" id="UP000192074">
    <property type="component" value="Unassembled WGS sequence"/>
</dbReference>
<name>A0A822V623_AGRTU</name>
<organism evidence="1 2">
    <name type="scientific">Agrobacterium tumefaciens str. B6</name>
    <dbReference type="NCBI Taxonomy" id="1183423"/>
    <lineage>
        <taxon>Bacteria</taxon>
        <taxon>Pseudomonadati</taxon>
        <taxon>Pseudomonadota</taxon>
        <taxon>Alphaproteobacteria</taxon>
        <taxon>Hyphomicrobiales</taxon>
        <taxon>Rhizobiaceae</taxon>
        <taxon>Rhizobium/Agrobacterium group</taxon>
        <taxon>Agrobacterium</taxon>
        <taxon>Agrobacterium tumefaciens complex</taxon>
    </lineage>
</organism>
<evidence type="ECO:0000313" key="2">
    <source>
        <dbReference type="Proteomes" id="UP000192074"/>
    </source>
</evidence>
<accession>A0A822V623</accession>
<comment type="caution">
    <text evidence="1">The sequence shown here is derived from an EMBL/GenBank/DDBJ whole genome shotgun (WGS) entry which is preliminary data.</text>
</comment>
<proteinExistence type="predicted"/>
<dbReference type="EMBL" id="FCNL01000029">
    <property type="protein sequence ID" value="CVI20801.1"/>
    <property type="molecule type" value="Genomic_DNA"/>
</dbReference>
<sequence>MRLALATTAGQGCRCARAVWPPRIRSHGANFCLGPGLVCDVFHSLRKVAVMSDFVSAKRTPDGLDLAAFSAVCTGG</sequence>
<evidence type="ECO:0000313" key="1">
    <source>
        <dbReference type="EMBL" id="CVI20801.1"/>
    </source>
</evidence>
<dbReference type="AlphaFoldDB" id="A0A822V623"/>